<gene>
    <name evidence="1" type="ORF">LCGC14_1404850</name>
</gene>
<sequence>MTAPNSDLKRAFGNPMWTAGDLYREVMLDIAAQSARTLELGSGLTTLDLARAGVKGTALEHEPHWLGYVSGVATAMEVDLSATASFRVDYAPLKDFGPFEWYDYAAPLGIKYDFVVCDGPPQAVTVGARVGLVDVMKQDLGTGCLILYDDYLFNPEPELATITVPEYWAEHHGVEVVEVYTPGPGDGKPFALLKLP</sequence>
<reference evidence="1" key="1">
    <citation type="journal article" date="2015" name="Nature">
        <title>Complex archaea that bridge the gap between prokaryotes and eukaryotes.</title>
        <authorList>
            <person name="Spang A."/>
            <person name="Saw J.H."/>
            <person name="Jorgensen S.L."/>
            <person name="Zaremba-Niedzwiedzka K."/>
            <person name="Martijn J."/>
            <person name="Lind A.E."/>
            <person name="van Eijk R."/>
            <person name="Schleper C."/>
            <person name="Guy L."/>
            <person name="Ettema T.J."/>
        </authorList>
    </citation>
    <scope>NUCLEOTIDE SEQUENCE</scope>
</reference>
<evidence type="ECO:0008006" key="2">
    <source>
        <dbReference type="Google" id="ProtNLM"/>
    </source>
</evidence>
<dbReference type="Gene3D" id="3.40.50.150">
    <property type="entry name" value="Vaccinia Virus protein VP39"/>
    <property type="match status" value="1"/>
</dbReference>
<proteinExistence type="predicted"/>
<dbReference type="EMBL" id="LAZR01009212">
    <property type="protein sequence ID" value="KKM73996.1"/>
    <property type="molecule type" value="Genomic_DNA"/>
</dbReference>
<dbReference type="AlphaFoldDB" id="A0A0F9KGY6"/>
<dbReference type="InterPro" id="IPR029063">
    <property type="entry name" value="SAM-dependent_MTases_sf"/>
</dbReference>
<comment type="caution">
    <text evidence="1">The sequence shown here is derived from an EMBL/GenBank/DDBJ whole genome shotgun (WGS) entry which is preliminary data.</text>
</comment>
<organism evidence="1">
    <name type="scientific">marine sediment metagenome</name>
    <dbReference type="NCBI Taxonomy" id="412755"/>
    <lineage>
        <taxon>unclassified sequences</taxon>
        <taxon>metagenomes</taxon>
        <taxon>ecological metagenomes</taxon>
    </lineage>
</organism>
<name>A0A0F9KGY6_9ZZZZ</name>
<protein>
    <recommendedName>
        <fullName evidence="2">Methyltransferase</fullName>
    </recommendedName>
</protein>
<accession>A0A0F9KGY6</accession>
<dbReference type="SUPFAM" id="SSF53335">
    <property type="entry name" value="S-adenosyl-L-methionine-dependent methyltransferases"/>
    <property type="match status" value="1"/>
</dbReference>
<evidence type="ECO:0000313" key="1">
    <source>
        <dbReference type="EMBL" id="KKM73996.1"/>
    </source>
</evidence>